<gene>
    <name evidence="1" type="ORF">O991_02505</name>
</gene>
<protein>
    <submittedName>
        <fullName evidence="1">Uncharacterized protein</fullName>
    </submittedName>
</protein>
<dbReference type="EMBL" id="AXOL01000069">
    <property type="protein sequence ID" value="ERT48473.1"/>
    <property type="molecule type" value="Genomic_DNA"/>
</dbReference>
<dbReference type="RefSeq" id="WP_023043085.1">
    <property type="nucleotide sequence ID" value="NZ_KI518290.1"/>
</dbReference>
<dbReference type="AlphaFoldDB" id="A0AAV3L0E5"/>
<name>A0AAV3L0E5_ENTFC</name>
<comment type="caution">
    <text evidence="1">The sequence shown here is derived from an EMBL/GenBank/DDBJ whole genome shotgun (WGS) entry which is preliminary data.</text>
</comment>
<accession>A0AAV3L0E5</accession>
<evidence type="ECO:0000313" key="1">
    <source>
        <dbReference type="EMBL" id="ERT48473.1"/>
    </source>
</evidence>
<sequence length="113" mass="13084">MYNEENEAVAKLVQWVRSCDTIWEMICDDSGWYLALEDIIELMEEMISKGQYQMVMVLLGKMDKNRFVHEAISMVIINRVKNPNCETGILTECVNAIKKIAKQHGVMRETLTI</sequence>
<organism evidence="1 2">
    <name type="scientific">Enterococcus faecium 10/96A</name>
    <dbReference type="NCBI Taxonomy" id="1391465"/>
    <lineage>
        <taxon>Bacteria</taxon>
        <taxon>Bacillati</taxon>
        <taxon>Bacillota</taxon>
        <taxon>Bacilli</taxon>
        <taxon>Lactobacillales</taxon>
        <taxon>Enterococcaceae</taxon>
        <taxon>Enterococcus</taxon>
    </lineage>
</organism>
<reference evidence="1 2" key="1">
    <citation type="submission" date="2013-09" db="EMBL/GenBank/DDBJ databases">
        <title>The Genome Sequence of Enterococcus faecium 10/96A.</title>
        <authorList>
            <consortium name="The Broad Institute Genome Sequencing Platform"/>
            <consortium name="The Broad Institute Genome Sequencing Center for Infectious Disease"/>
            <person name="Earl A.M."/>
            <person name="Gilmore M.S."/>
            <person name="Lebreton F."/>
            <person name="Courvalin P."/>
            <person name="Walker B."/>
            <person name="Young S.K."/>
            <person name="Zeng Q."/>
            <person name="Gargeya S."/>
            <person name="Fitzgerald M."/>
            <person name="Haas B."/>
            <person name="Abouelleil A."/>
            <person name="Alvarado L."/>
            <person name="Arachchi H.M."/>
            <person name="Berlin A.M."/>
            <person name="Chapman S.B."/>
            <person name="Dewar J."/>
            <person name="Goldberg J."/>
            <person name="Griggs A."/>
            <person name="Gujja S."/>
            <person name="Hansen M."/>
            <person name="Howarth C."/>
            <person name="Imamovic A."/>
            <person name="Larimer J."/>
            <person name="McCowan C."/>
            <person name="Murphy C."/>
            <person name="Neiman D."/>
            <person name="Pearson M."/>
            <person name="Priest M."/>
            <person name="Roberts A."/>
            <person name="Saif S."/>
            <person name="Shea T."/>
            <person name="Sisk P."/>
            <person name="Sykes S."/>
            <person name="Wortman J."/>
            <person name="Nusbaum C."/>
            <person name="Birren B."/>
        </authorList>
    </citation>
    <scope>NUCLEOTIDE SEQUENCE [LARGE SCALE GENOMIC DNA]</scope>
    <source>
        <strain evidence="1 2">10/96A</strain>
    </source>
</reference>
<proteinExistence type="predicted"/>
<evidence type="ECO:0000313" key="2">
    <source>
        <dbReference type="Proteomes" id="UP000017126"/>
    </source>
</evidence>
<dbReference type="Proteomes" id="UP000017126">
    <property type="component" value="Unassembled WGS sequence"/>
</dbReference>